<dbReference type="CDD" id="cd06222">
    <property type="entry name" value="RNase_H_like"/>
    <property type="match status" value="1"/>
</dbReference>
<dbReference type="InterPro" id="IPR002156">
    <property type="entry name" value="RNaseH_domain"/>
</dbReference>
<dbReference type="PANTHER" id="PTHR47074">
    <property type="entry name" value="BNAC02G40300D PROTEIN"/>
    <property type="match status" value="1"/>
</dbReference>
<gene>
    <name evidence="2" type="ORF">FRX31_008683</name>
</gene>
<dbReference type="SUPFAM" id="SSF53098">
    <property type="entry name" value="Ribonuclease H-like"/>
    <property type="match status" value="1"/>
</dbReference>
<sequence length="116" mass="12977">MYLSPEGMIHINTYGASKWDPYKSGWGLIVRDHEGIVLGTMIGGLGHTTNVAEYVVILEAMKKAIEKGWTKLWIITDSAAASKAYLIATQLTGGCKENLRRREKFEWLPIKSSNSY</sequence>
<dbReference type="EMBL" id="JABWDY010009017">
    <property type="protein sequence ID" value="KAF5201728.1"/>
    <property type="molecule type" value="Genomic_DNA"/>
</dbReference>
<accession>A0A7J6WYS1</accession>
<dbReference type="InterPro" id="IPR012337">
    <property type="entry name" value="RNaseH-like_sf"/>
</dbReference>
<dbReference type="Proteomes" id="UP000554482">
    <property type="component" value="Unassembled WGS sequence"/>
</dbReference>
<dbReference type="PROSITE" id="PS50879">
    <property type="entry name" value="RNASE_H_1"/>
    <property type="match status" value="1"/>
</dbReference>
<dbReference type="OrthoDB" id="1933920at2759"/>
<dbReference type="AlphaFoldDB" id="A0A7J6WYS1"/>
<evidence type="ECO:0000313" key="2">
    <source>
        <dbReference type="EMBL" id="KAF5201728.1"/>
    </source>
</evidence>
<evidence type="ECO:0000313" key="3">
    <source>
        <dbReference type="Proteomes" id="UP000554482"/>
    </source>
</evidence>
<proteinExistence type="predicted"/>
<keyword evidence="3" id="KW-1185">Reference proteome</keyword>
<dbReference type="Pfam" id="PF13456">
    <property type="entry name" value="RVT_3"/>
    <property type="match status" value="1"/>
</dbReference>
<dbReference type="Gene3D" id="3.30.420.10">
    <property type="entry name" value="Ribonuclease H-like superfamily/Ribonuclease H"/>
    <property type="match status" value="1"/>
</dbReference>
<name>A0A7J6WYS1_THATH</name>
<evidence type="ECO:0000259" key="1">
    <source>
        <dbReference type="PROSITE" id="PS50879"/>
    </source>
</evidence>
<reference evidence="2 3" key="1">
    <citation type="submission" date="2020-06" db="EMBL/GenBank/DDBJ databases">
        <title>Transcriptomic and genomic resources for Thalictrum thalictroides and T. hernandezii: Facilitating candidate gene discovery in an emerging model plant lineage.</title>
        <authorList>
            <person name="Arias T."/>
            <person name="Riano-Pachon D.M."/>
            <person name="Di Stilio V.S."/>
        </authorList>
    </citation>
    <scope>NUCLEOTIDE SEQUENCE [LARGE SCALE GENOMIC DNA]</scope>
    <source>
        <strain evidence="3">cv. WT478/WT964</strain>
        <tissue evidence="2">Leaves</tissue>
    </source>
</reference>
<organism evidence="2 3">
    <name type="scientific">Thalictrum thalictroides</name>
    <name type="common">Rue-anemone</name>
    <name type="synonym">Anemone thalictroides</name>
    <dbReference type="NCBI Taxonomy" id="46969"/>
    <lineage>
        <taxon>Eukaryota</taxon>
        <taxon>Viridiplantae</taxon>
        <taxon>Streptophyta</taxon>
        <taxon>Embryophyta</taxon>
        <taxon>Tracheophyta</taxon>
        <taxon>Spermatophyta</taxon>
        <taxon>Magnoliopsida</taxon>
        <taxon>Ranunculales</taxon>
        <taxon>Ranunculaceae</taxon>
        <taxon>Thalictroideae</taxon>
        <taxon>Thalictrum</taxon>
    </lineage>
</organism>
<protein>
    <recommendedName>
        <fullName evidence="1">RNase H type-1 domain-containing protein</fullName>
    </recommendedName>
</protein>
<dbReference type="PANTHER" id="PTHR47074:SF11">
    <property type="entry name" value="REVERSE TRANSCRIPTASE-LIKE PROTEIN"/>
    <property type="match status" value="1"/>
</dbReference>
<dbReference type="GO" id="GO:0003676">
    <property type="term" value="F:nucleic acid binding"/>
    <property type="evidence" value="ECO:0007669"/>
    <property type="project" value="InterPro"/>
</dbReference>
<dbReference type="InterPro" id="IPR036397">
    <property type="entry name" value="RNaseH_sf"/>
</dbReference>
<comment type="caution">
    <text evidence="2">The sequence shown here is derived from an EMBL/GenBank/DDBJ whole genome shotgun (WGS) entry which is preliminary data.</text>
</comment>
<feature type="domain" description="RNase H type-1" evidence="1">
    <location>
        <begin position="5"/>
        <end position="116"/>
    </location>
</feature>
<dbReference type="InterPro" id="IPR052929">
    <property type="entry name" value="RNase_H-like_EbsB-rel"/>
</dbReference>
<dbReference type="GO" id="GO:0004523">
    <property type="term" value="F:RNA-DNA hybrid ribonuclease activity"/>
    <property type="evidence" value="ECO:0007669"/>
    <property type="project" value="InterPro"/>
</dbReference>
<dbReference type="InterPro" id="IPR044730">
    <property type="entry name" value="RNase_H-like_dom_plant"/>
</dbReference>